<keyword evidence="1" id="KW-0812">Transmembrane</keyword>
<keyword evidence="3" id="KW-1185">Reference proteome</keyword>
<feature type="transmembrane region" description="Helical" evidence="1">
    <location>
        <begin position="59"/>
        <end position="80"/>
    </location>
</feature>
<accession>A0ABU5XIT2</accession>
<feature type="transmembrane region" description="Helical" evidence="1">
    <location>
        <begin position="16"/>
        <end position="39"/>
    </location>
</feature>
<reference evidence="2 3" key="1">
    <citation type="submission" date="2023-12" db="EMBL/GenBank/DDBJ databases">
        <title>Description of new species of Mycobacterium terrae complex isolated from sewage at the Sao Paulo Zoological Park Foundation in Brazil.</title>
        <authorList>
            <person name="Romagnoli C.L."/>
            <person name="Conceicao E.C."/>
            <person name="Machado E."/>
            <person name="Barreto L.B.P.F."/>
            <person name="Sharma A."/>
            <person name="Silva N.M."/>
            <person name="Marques L.E."/>
            <person name="Juliana M.A."/>
            <person name="Lourenco M.C.S."/>
            <person name="Digiampietri L.A."/>
            <person name="Suffys P.N."/>
            <person name="Viana-Niero C."/>
        </authorList>
    </citation>
    <scope>NUCLEOTIDE SEQUENCE [LARGE SCALE GENOMIC DNA]</scope>
    <source>
        <strain evidence="2 3">MYC098</strain>
    </source>
</reference>
<gene>
    <name evidence="2" type="ORF">K6T79_13320</name>
</gene>
<dbReference type="InterPro" id="IPR021362">
    <property type="entry name" value="DUF2834"/>
</dbReference>
<evidence type="ECO:0000256" key="1">
    <source>
        <dbReference type="SAM" id="Phobius"/>
    </source>
</evidence>
<feature type="transmembrane region" description="Helical" evidence="1">
    <location>
        <begin position="87"/>
        <end position="110"/>
    </location>
</feature>
<keyword evidence="1" id="KW-0472">Membrane</keyword>
<keyword evidence="1" id="KW-1133">Transmembrane helix</keyword>
<dbReference type="Pfam" id="PF11196">
    <property type="entry name" value="DUF2834"/>
    <property type="match status" value="1"/>
</dbReference>
<proteinExistence type="predicted"/>
<dbReference type="EMBL" id="JAYJJR010000007">
    <property type="protein sequence ID" value="MEB3022029.1"/>
    <property type="molecule type" value="Genomic_DNA"/>
</dbReference>
<evidence type="ECO:0000313" key="2">
    <source>
        <dbReference type="EMBL" id="MEB3022029.1"/>
    </source>
</evidence>
<comment type="caution">
    <text evidence="2">The sequence shown here is derived from an EMBL/GenBank/DDBJ whole genome shotgun (WGS) entry which is preliminary data.</text>
</comment>
<dbReference type="RefSeq" id="WP_225407448.1">
    <property type="nucleotide sequence ID" value="NZ_JAYJJR010000007.1"/>
</dbReference>
<dbReference type="Proteomes" id="UP001299596">
    <property type="component" value="Unassembled WGS sequence"/>
</dbReference>
<name>A0ABU5XIT2_9MYCO</name>
<sequence length="150" mass="16488">MTEISDTPQLPMSRRVLCGVYATIAAVAFAATWSQNLAYQNAALDFFSSFWRETRVTPAARSVTIDILMFALAASILMVIEARKHGVPYVWVYIVGGLFIGISVTFPLFLIARQLRLNPAETLRLPTKDAVLLAVLAVMVLVSVIWVVTG</sequence>
<evidence type="ECO:0000313" key="3">
    <source>
        <dbReference type="Proteomes" id="UP001299596"/>
    </source>
</evidence>
<organism evidence="2 3">
    <name type="scientific">[Mycobacterium] crassicus</name>
    <dbReference type="NCBI Taxonomy" id="2872309"/>
    <lineage>
        <taxon>Bacteria</taxon>
        <taxon>Bacillati</taxon>
        <taxon>Actinomycetota</taxon>
        <taxon>Actinomycetes</taxon>
        <taxon>Mycobacteriales</taxon>
        <taxon>Mycobacteriaceae</taxon>
        <taxon>Mycolicibacter</taxon>
    </lineage>
</organism>
<protein>
    <submittedName>
        <fullName evidence="2">DUF2834 domain-containing protein</fullName>
    </submittedName>
</protein>
<feature type="transmembrane region" description="Helical" evidence="1">
    <location>
        <begin position="130"/>
        <end position="149"/>
    </location>
</feature>